<dbReference type="SUPFAM" id="SSF52540">
    <property type="entry name" value="P-loop containing nucleoside triphosphate hydrolases"/>
    <property type="match status" value="1"/>
</dbReference>
<dbReference type="FunFam" id="3.40.50.300:FF:000561">
    <property type="entry name" value="rho-related GTP-binding protein RhoV"/>
    <property type="match status" value="1"/>
</dbReference>
<dbReference type="SMART" id="SM00173">
    <property type="entry name" value="RAS"/>
    <property type="match status" value="1"/>
</dbReference>
<evidence type="ECO:0000256" key="11">
    <source>
        <dbReference type="ARBA" id="ARBA00023139"/>
    </source>
</evidence>
<keyword evidence="5" id="KW-0597">Phosphoprotein</keyword>
<dbReference type="InterPro" id="IPR001806">
    <property type="entry name" value="Small_GTPase"/>
</dbReference>
<evidence type="ECO:0000313" key="15">
    <source>
        <dbReference type="Proteomes" id="UP000261340"/>
    </source>
</evidence>
<evidence type="ECO:0000256" key="4">
    <source>
        <dbReference type="ARBA" id="ARBA00022475"/>
    </source>
</evidence>
<dbReference type="GO" id="GO:0008360">
    <property type="term" value="P:regulation of cell shape"/>
    <property type="evidence" value="ECO:0007669"/>
    <property type="project" value="UniProtKB-ARBA"/>
</dbReference>
<evidence type="ECO:0000256" key="13">
    <source>
        <dbReference type="SAM" id="MobiDB-lite"/>
    </source>
</evidence>
<evidence type="ECO:0000256" key="3">
    <source>
        <dbReference type="ARBA" id="ARBA00010142"/>
    </source>
</evidence>
<dbReference type="GO" id="GO:0007010">
    <property type="term" value="P:cytoskeleton organization"/>
    <property type="evidence" value="ECO:0007669"/>
    <property type="project" value="UniProtKB-ARBA"/>
</dbReference>
<dbReference type="OMA" id="HNTLEKW"/>
<dbReference type="AlphaFoldDB" id="A0A3Q0RI91"/>
<evidence type="ECO:0000313" key="14">
    <source>
        <dbReference type="Ensembl" id="ENSACIP00000009523.1"/>
    </source>
</evidence>
<dbReference type="PROSITE" id="PS51421">
    <property type="entry name" value="RAS"/>
    <property type="match status" value="1"/>
</dbReference>
<proteinExistence type="inferred from homology"/>
<keyword evidence="15" id="KW-1185">Reference proteome</keyword>
<keyword evidence="9" id="KW-0342">GTP-binding</keyword>
<dbReference type="Ensembl" id="ENSACIT00000009808.1">
    <property type="protein sequence ID" value="ENSACIP00000009523.1"/>
    <property type="gene ID" value="ENSACIG00000007468.1"/>
</dbReference>
<feature type="compositionally biased region" description="Basic residues" evidence="13">
    <location>
        <begin position="232"/>
        <end position="247"/>
    </location>
</feature>
<feature type="region of interest" description="Disordered" evidence="13">
    <location>
        <begin position="231"/>
        <end position="255"/>
    </location>
</feature>
<keyword evidence="7" id="KW-0547">Nucleotide-binding</keyword>
<dbReference type="PROSITE" id="PS51420">
    <property type="entry name" value="RHO"/>
    <property type="match status" value="1"/>
</dbReference>
<dbReference type="GeneTree" id="ENSGT00940000156644"/>
<feature type="compositionally biased region" description="Pro residues" evidence="13">
    <location>
        <begin position="13"/>
        <end position="22"/>
    </location>
</feature>
<feature type="compositionally biased region" description="Basic residues" evidence="13">
    <location>
        <begin position="23"/>
        <end position="37"/>
    </location>
</feature>
<dbReference type="InterPro" id="IPR027417">
    <property type="entry name" value="P-loop_NTPase"/>
</dbReference>
<comment type="cofactor">
    <cofactor evidence="1">
        <name>Mg(2+)</name>
        <dbReference type="ChEBI" id="CHEBI:18420"/>
    </cofactor>
</comment>
<comment type="subcellular location">
    <subcellularLocation>
        <location evidence="2">Cell membrane</location>
        <topology evidence="2">Lipid-anchor</topology>
        <orientation evidence="2">Cytoplasmic side</orientation>
    </subcellularLocation>
</comment>
<feature type="region of interest" description="Disordered" evidence="13">
    <location>
        <begin position="1"/>
        <end position="44"/>
    </location>
</feature>
<dbReference type="InterPro" id="IPR005225">
    <property type="entry name" value="Small_GTP-bd"/>
</dbReference>
<dbReference type="InterPro" id="IPR003578">
    <property type="entry name" value="Small_GTPase_Rho"/>
</dbReference>
<evidence type="ECO:0000256" key="12">
    <source>
        <dbReference type="ARBA" id="ARBA00023288"/>
    </source>
</evidence>
<dbReference type="GO" id="GO:0005886">
    <property type="term" value="C:plasma membrane"/>
    <property type="evidence" value="ECO:0007669"/>
    <property type="project" value="UniProtKB-SubCell"/>
</dbReference>
<dbReference type="GO" id="GO:0005525">
    <property type="term" value="F:GTP binding"/>
    <property type="evidence" value="ECO:0007669"/>
    <property type="project" value="UniProtKB-KW"/>
</dbReference>
<evidence type="ECO:0000256" key="1">
    <source>
        <dbReference type="ARBA" id="ARBA00001946"/>
    </source>
</evidence>
<keyword evidence="4" id="KW-1003">Cell membrane</keyword>
<keyword evidence="10" id="KW-0472">Membrane</keyword>
<dbReference type="GO" id="GO:0003924">
    <property type="term" value="F:GTPase activity"/>
    <property type="evidence" value="ECO:0007669"/>
    <property type="project" value="InterPro"/>
</dbReference>
<dbReference type="PANTHER" id="PTHR24072">
    <property type="entry name" value="RHO FAMILY GTPASE"/>
    <property type="match status" value="1"/>
</dbReference>
<reference evidence="14" key="1">
    <citation type="submission" date="2025-08" db="UniProtKB">
        <authorList>
            <consortium name="Ensembl"/>
        </authorList>
    </citation>
    <scope>IDENTIFICATION</scope>
</reference>
<keyword evidence="8" id="KW-0460">Magnesium</keyword>
<dbReference type="SMART" id="SM00175">
    <property type="entry name" value="RAB"/>
    <property type="match status" value="1"/>
</dbReference>
<dbReference type="Gene3D" id="3.40.50.300">
    <property type="entry name" value="P-loop containing nucleotide triphosphate hydrolases"/>
    <property type="match status" value="1"/>
</dbReference>
<keyword evidence="12" id="KW-0449">Lipoprotein</keyword>
<organism evidence="14 15">
    <name type="scientific">Amphilophus citrinellus</name>
    <name type="common">Midas cichlid</name>
    <name type="synonym">Cichlasoma citrinellum</name>
    <dbReference type="NCBI Taxonomy" id="61819"/>
    <lineage>
        <taxon>Eukaryota</taxon>
        <taxon>Metazoa</taxon>
        <taxon>Chordata</taxon>
        <taxon>Craniata</taxon>
        <taxon>Vertebrata</taxon>
        <taxon>Euteleostomi</taxon>
        <taxon>Actinopterygii</taxon>
        <taxon>Neopterygii</taxon>
        <taxon>Teleostei</taxon>
        <taxon>Neoteleostei</taxon>
        <taxon>Acanthomorphata</taxon>
        <taxon>Ovalentaria</taxon>
        <taxon>Cichlomorphae</taxon>
        <taxon>Cichliformes</taxon>
        <taxon>Cichlidae</taxon>
        <taxon>New World cichlids</taxon>
        <taxon>Cichlasomatinae</taxon>
        <taxon>Heroini</taxon>
        <taxon>Amphilophus</taxon>
    </lineage>
</organism>
<evidence type="ECO:0000256" key="8">
    <source>
        <dbReference type="ARBA" id="ARBA00022842"/>
    </source>
</evidence>
<dbReference type="CDD" id="cd04130">
    <property type="entry name" value="Wrch_1"/>
    <property type="match status" value="1"/>
</dbReference>
<dbReference type="PROSITE" id="PS51419">
    <property type="entry name" value="RAB"/>
    <property type="match status" value="1"/>
</dbReference>
<dbReference type="PRINTS" id="PR00449">
    <property type="entry name" value="RASTRNSFRMNG"/>
</dbReference>
<dbReference type="GO" id="GO:0007264">
    <property type="term" value="P:small GTPase-mediated signal transduction"/>
    <property type="evidence" value="ECO:0007669"/>
    <property type="project" value="InterPro"/>
</dbReference>
<dbReference type="Pfam" id="PF00071">
    <property type="entry name" value="Ras"/>
    <property type="match status" value="1"/>
</dbReference>
<comment type="similarity">
    <text evidence="3">Belongs to the small GTPase superfamily. Rho family.</text>
</comment>
<dbReference type="STRING" id="61819.ENSACIP00000009523"/>
<evidence type="ECO:0000256" key="9">
    <source>
        <dbReference type="ARBA" id="ARBA00023134"/>
    </source>
</evidence>
<dbReference type="SMART" id="SM00174">
    <property type="entry name" value="RHO"/>
    <property type="match status" value="1"/>
</dbReference>
<reference evidence="14" key="2">
    <citation type="submission" date="2025-09" db="UniProtKB">
        <authorList>
            <consortium name="Ensembl"/>
        </authorList>
    </citation>
    <scope>IDENTIFICATION</scope>
</reference>
<protein>
    <submittedName>
        <fullName evidence="14">Ras homolog family member Ua</fullName>
    </submittedName>
</protein>
<evidence type="ECO:0000256" key="5">
    <source>
        <dbReference type="ARBA" id="ARBA00022553"/>
    </source>
</evidence>
<evidence type="ECO:0000256" key="7">
    <source>
        <dbReference type="ARBA" id="ARBA00022741"/>
    </source>
</evidence>
<evidence type="ECO:0000256" key="6">
    <source>
        <dbReference type="ARBA" id="ARBA00022723"/>
    </source>
</evidence>
<dbReference type="NCBIfam" id="TIGR00231">
    <property type="entry name" value="small_GTP"/>
    <property type="match status" value="1"/>
</dbReference>
<accession>A0A3Q0RI91</accession>
<dbReference type="GO" id="GO:0046872">
    <property type="term" value="F:metal ion binding"/>
    <property type="evidence" value="ECO:0007669"/>
    <property type="project" value="UniProtKB-KW"/>
</dbReference>
<name>A0A3Q0RI91_AMPCI</name>
<evidence type="ECO:0000256" key="2">
    <source>
        <dbReference type="ARBA" id="ARBA00004342"/>
    </source>
</evidence>
<keyword evidence="6" id="KW-0479">Metal-binding</keyword>
<evidence type="ECO:0000256" key="10">
    <source>
        <dbReference type="ARBA" id="ARBA00023136"/>
    </source>
</evidence>
<keyword evidence="11" id="KW-0564">Palmitate</keyword>
<dbReference type="Proteomes" id="UP000261340">
    <property type="component" value="Unplaced"/>
</dbReference>
<sequence>MPQRGDGVYKPAPVSPAPPVPPRRVRSRDKVSGRTRRSAAGSAGVGAAEKRVKCVLVGDGAVGKTSLVVSYTTNGYPTEYVPTAFDNFSVQLSVTPNPQHPTCMDICPTCGDEFDKLRPLCYTSADVFLLCFSVVSPASFQNIPEKWVPEIRKHAPLAPLVLVGTQCDLREDVKVLIDLAKYRERPVDPTDAQDCAMEIGAVAYLECSSLTQKNLKEVFDTAILASLQNYSSHKHPRGKKRCRKKQRQTPDKMKSLSKSWWRRYCCVT</sequence>